<evidence type="ECO:0000256" key="4">
    <source>
        <dbReference type="ARBA" id="ARBA00023163"/>
    </source>
</evidence>
<protein>
    <recommendedName>
        <fullName evidence="5">HTH dtxR-type domain-containing protein</fullName>
    </recommendedName>
</protein>
<dbReference type="InterPro" id="IPR001367">
    <property type="entry name" value="Fe_dep_repressor"/>
</dbReference>
<dbReference type="InterPro" id="IPR050536">
    <property type="entry name" value="DtxR_MntR_Metal-Reg"/>
</dbReference>
<dbReference type="NCBIfam" id="NF003025">
    <property type="entry name" value="PRK03902.1"/>
    <property type="match status" value="1"/>
</dbReference>
<dbReference type="FunFam" id="1.10.60.10:FF:000005">
    <property type="entry name" value="Transcriptional regulator MntR protein"/>
    <property type="match status" value="1"/>
</dbReference>
<gene>
    <name evidence="6" type="ORF">S12H4_01617</name>
</gene>
<accession>X1Q333</accession>
<dbReference type="EMBL" id="BARW01000336">
    <property type="protein sequence ID" value="GAI62942.1"/>
    <property type="molecule type" value="Genomic_DNA"/>
</dbReference>
<dbReference type="InterPro" id="IPR036388">
    <property type="entry name" value="WH-like_DNA-bd_sf"/>
</dbReference>
<dbReference type="GO" id="GO:0003677">
    <property type="term" value="F:DNA binding"/>
    <property type="evidence" value="ECO:0007669"/>
    <property type="project" value="UniProtKB-KW"/>
</dbReference>
<dbReference type="GO" id="GO:0046983">
    <property type="term" value="F:protein dimerization activity"/>
    <property type="evidence" value="ECO:0007669"/>
    <property type="project" value="InterPro"/>
</dbReference>
<dbReference type="InterPro" id="IPR022687">
    <property type="entry name" value="HTH_DTXR"/>
</dbReference>
<dbReference type="PANTHER" id="PTHR33238:SF7">
    <property type="entry name" value="IRON-DEPENDENT TRANSCRIPTIONAL REGULATOR"/>
    <property type="match status" value="1"/>
</dbReference>
<dbReference type="Gene3D" id="1.10.10.10">
    <property type="entry name" value="Winged helix-like DNA-binding domain superfamily/Winged helix DNA-binding domain"/>
    <property type="match status" value="1"/>
</dbReference>
<keyword evidence="3" id="KW-0238">DNA-binding</keyword>
<dbReference type="SUPFAM" id="SSF46785">
    <property type="entry name" value="Winged helix' DNA-binding domain"/>
    <property type="match status" value="1"/>
</dbReference>
<dbReference type="FunFam" id="1.10.10.10:FF:000189">
    <property type="entry name" value="HTH-type transcriptional regulator MntR"/>
    <property type="match status" value="1"/>
</dbReference>
<dbReference type="Gene3D" id="1.10.60.10">
    <property type="entry name" value="Iron dependent repressor, metal binding and dimerisation domain"/>
    <property type="match status" value="1"/>
</dbReference>
<dbReference type="PANTHER" id="PTHR33238">
    <property type="entry name" value="IRON (METAL) DEPENDENT REPRESSOR, DTXR FAMILY"/>
    <property type="match status" value="1"/>
</dbReference>
<dbReference type="InterPro" id="IPR036421">
    <property type="entry name" value="Fe_dep_repressor_sf"/>
</dbReference>
<dbReference type="GO" id="GO:0003700">
    <property type="term" value="F:DNA-binding transcription factor activity"/>
    <property type="evidence" value="ECO:0007669"/>
    <property type="project" value="InterPro"/>
</dbReference>
<dbReference type="InterPro" id="IPR036390">
    <property type="entry name" value="WH_DNA-bd_sf"/>
</dbReference>
<organism evidence="6">
    <name type="scientific">marine sediment metagenome</name>
    <dbReference type="NCBI Taxonomy" id="412755"/>
    <lineage>
        <taxon>unclassified sequences</taxon>
        <taxon>metagenomes</taxon>
        <taxon>ecological metagenomes</taxon>
    </lineage>
</organism>
<comment type="caution">
    <text evidence="6">The sequence shown here is derived from an EMBL/GenBank/DDBJ whole genome shotgun (WGS) entry which is preliminary data.</text>
</comment>
<feature type="domain" description="HTH dtxR-type" evidence="5">
    <location>
        <begin position="1"/>
        <end position="63"/>
    </location>
</feature>
<keyword evidence="2" id="KW-0805">Transcription regulation</keyword>
<dbReference type="AlphaFoldDB" id="X1Q333"/>
<dbReference type="Pfam" id="PF01325">
    <property type="entry name" value="Fe_dep_repress"/>
    <property type="match status" value="1"/>
</dbReference>
<dbReference type="Pfam" id="PF02742">
    <property type="entry name" value="Fe_dep_repr_C"/>
    <property type="match status" value="1"/>
</dbReference>
<proteinExistence type="inferred from homology"/>
<name>X1Q333_9ZZZZ</name>
<dbReference type="InterPro" id="IPR022689">
    <property type="entry name" value="Iron_dep_repressor"/>
</dbReference>
<dbReference type="PROSITE" id="PS50944">
    <property type="entry name" value="HTH_DTXR"/>
    <property type="match status" value="1"/>
</dbReference>
<reference evidence="6" key="1">
    <citation type="journal article" date="2014" name="Front. Microbiol.">
        <title>High frequency of phylogenetically diverse reductive dehalogenase-homologous genes in deep subseafloor sedimentary metagenomes.</title>
        <authorList>
            <person name="Kawai M."/>
            <person name="Futagami T."/>
            <person name="Toyoda A."/>
            <person name="Takaki Y."/>
            <person name="Nishi S."/>
            <person name="Hori S."/>
            <person name="Arai W."/>
            <person name="Tsubouchi T."/>
            <person name="Morono Y."/>
            <person name="Uchiyama I."/>
            <person name="Ito T."/>
            <person name="Fujiyama A."/>
            <person name="Inagaki F."/>
            <person name="Takami H."/>
        </authorList>
    </citation>
    <scope>NUCLEOTIDE SEQUENCE</scope>
    <source>
        <strain evidence="6">Expedition CK06-06</strain>
    </source>
</reference>
<keyword evidence="4" id="KW-0804">Transcription</keyword>
<dbReference type="GO" id="GO:0046914">
    <property type="term" value="F:transition metal ion binding"/>
    <property type="evidence" value="ECO:0007669"/>
    <property type="project" value="InterPro"/>
</dbReference>
<evidence type="ECO:0000256" key="2">
    <source>
        <dbReference type="ARBA" id="ARBA00023015"/>
    </source>
</evidence>
<evidence type="ECO:0000259" key="5">
    <source>
        <dbReference type="PROSITE" id="PS50944"/>
    </source>
</evidence>
<comment type="similarity">
    <text evidence="1">Belongs to the DtxR/MntR family.</text>
</comment>
<sequence length="166" mass="19585">MTTRNMEDYLEAIWNLQNKKGYVKAKDIAERLEVSRPSVSEMIKKLSENEYIVYEKYGGIIFTGKGKKLAREIKKRHTLLVEFLKIIGVDEQNAQHDACKLEHDVSPETITCLLEFVEFIGLLPESSEWKENFQEYLKKRGLLERSSNKNKNYKEKILRERENKKI</sequence>
<evidence type="ECO:0000313" key="6">
    <source>
        <dbReference type="EMBL" id="GAI62942.1"/>
    </source>
</evidence>
<dbReference type="SMART" id="SM00529">
    <property type="entry name" value="HTH_DTXR"/>
    <property type="match status" value="1"/>
</dbReference>
<evidence type="ECO:0000256" key="3">
    <source>
        <dbReference type="ARBA" id="ARBA00023125"/>
    </source>
</evidence>
<dbReference type="SUPFAM" id="SSF47979">
    <property type="entry name" value="Iron-dependent repressor protein, dimerization domain"/>
    <property type="match status" value="1"/>
</dbReference>
<evidence type="ECO:0000256" key="1">
    <source>
        <dbReference type="ARBA" id="ARBA00007871"/>
    </source>
</evidence>